<dbReference type="SUPFAM" id="SSF52540">
    <property type="entry name" value="P-loop containing nucleoside triphosphate hydrolases"/>
    <property type="match status" value="1"/>
</dbReference>
<gene>
    <name evidence="1" type="ORF">Q5741_15350</name>
</gene>
<comment type="caution">
    <text evidence="1">The sequence shown here is derived from an EMBL/GenBank/DDBJ whole genome shotgun (WGS) entry which is preliminary data.</text>
</comment>
<reference evidence="1 2" key="1">
    <citation type="submission" date="2023-07" db="EMBL/GenBank/DDBJ databases">
        <title>Paenibacillus sp. JX-17 nov. isolated from soil.</title>
        <authorList>
            <person name="Wan Y."/>
            <person name="Liu B."/>
        </authorList>
    </citation>
    <scope>NUCLEOTIDE SEQUENCE [LARGE SCALE GENOMIC DNA]</scope>
    <source>
        <strain evidence="1 2">JX-17</strain>
    </source>
</reference>
<keyword evidence="1" id="KW-0547">Nucleotide-binding</keyword>
<evidence type="ECO:0000313" key="1">
    <source>
        <dbReference type="EMBL" id="MDO7907787.1"/>
    </source>
</evidence>
<dbReference type="GO" id="GO:0005524">
    <property type="term" value="F:ATP binding"/>
    <property type="evidence" value="ECO:0007669"/>
    <property type="project" value="UniProtKB-KW"/>
</dbReference>
<keyword evidence="2" id="KW-1185">Reference proteome</keyword>
<dbReference type="InterPro" id="IPR027417">
    <property type="entry name" value="P-loop_NTPase"/>
</dbReference>
<protein>
    <submittedName>
        <fullName evidence="1">ATP-binding protein</fullName>
    </submittedName>
</protein>
<organism evidence="1 2">
    <name type="scientific">Paenibacillus lacisoli</name>
    <dbReference type="NCBI Taxonomy" id="3064525"/>
    <lineage>
        <taxon>Bacteria</taxon>
        <taxon>Bacillati</taxon>
        <taxon>Bacillota</taxon>
        <taxon>Bacilli</taxon>
        <taxon>Bacillales</taxon>
        <taxon>Paenibacillaceae</taxon>
        <taxon>Paenibacillus</taxon>
    </lineage>
</organism>
<keyword evidence="1" id="KW-0067">ATP-binding</keyword>
<dbReference type="Proteomes" id="UP001240171">
    <property type="component" value="Unassembled WGS sequence"/>
</dbReference>
<evidence type="ECO:0000313" key="2">
    <source>
        <dbReference type="Proteomes" id="UP001240171"/>
    </source>
</evidence>
<name>A0ABT9CET1_9BACL</name>
<accession>A0ABT9CET1</accession>
<dbReference type="Gene3D" id="3.40.50.300">
    <property type="entry name" value="P-loop containing nucleotide triphosphate hydrolases"/>
    <property type="match status" value="1"/>
</dbReference>
<dbReference type="EMBL" id="JAUQTB010000009">
    <property type="protein sequence ID" value="MDO7907787.1"/>
    <property type="molecule type" value="Genomic_DNA"/>
</dbReference>
<dbReference type="RefSeq" id="WP_305025000.1">
    <property type="nucleotide sequence ID" value="NZ_JAUQTB010000009.1"/>
</dbReference>
<dbReference type="PRINTS" id="PR01100">
    <property type="entry name" value="SHIKIMTKNASE"/>
</dbReference>
<dbReference type="Pfam" id="PF13671">
    <property type="entry name" value="AAA_33"/>
    <property type="match status" value="1"/>
</dbReference>
<sequence length="194" mass="22230">MSKLVFFVGPAGAGKTTLGQAIAARHQMTFLDMDILLRPASRLIMTMQGLDPDDRDSPEYKRLCRDLGYQITMEAALDNVRLGIDTVVVGPFTKEMQDAEWISRELARIGFSVEEVDVKAAVVYLPHESLYQERIARRGLKLDAWKLERWEEFRSSLAPRTLAWRIPESSIAYINNSNPDTEKTLMQIENWIWP</sequence>
<proteinExistence type="predicted"/>